<proteinExistence type="predicted"/>
<reference evidence="2 3" key="1">
    <citation type="submission" date="2024-06" db="EMBL/GenBank/DDBJ databases">
        <title>A chromosome level genome sequence of Diviner's sage (Salvia divinorum).</title>
        <authorList>
            <person name="Ford S.A."/>
            <person name="Ro D.-K."/>
            <person name="Ness R.W."/>
            <person name="Phillips M.A."/>
        </authorList>
    </citation>
    <scope>NUCLEOTIDE SEQUENCE [LARGE SCALE GENOMIC DNA]</scope>
    <source>
        <strain evidence="2">SAF-2024a</strain>
        <tissue evidence="2">Leaf</tissue>
    </source>
</reference>
<keyword evidence="3" id="KW-1185">Reference proteome</keyword>
<dbReference type="Proteomes" id="UP001567538">
    <property type="component" value="Unassembled WGS sequence"/>
</dbReference>
<protein>
    <submittedName>
        <fullName evidence="2">Uncharacterized protein</fullName>
    </submittedName>
</protein>
<name>A0ABD1G8I5_SALDI</name>
<feature type="chain" id="PRO_5044773603" evidence="1">
    <location>
        <begin position="31"/>
        <end position="73"/>
    </location>
</feature>
<evidence type="ECO:0000313" key="3">
    <source>
        <dbReference type="Proteomes" id="UP001567538"/>
    </source>
</evidence>
<evidence type="ECO:0000313" key="2">
    <source>
        <dbReference type="EMBL" id="KAL1539328.1"/>
    </source>
</evidence>
<accession>A0ABD1G8I5</accession>
<sequence length="73" mass="7960">MTKILLTSLFAKIFIVILVLDSSMVASASSVTDRESFCARKLYGSCLKHLINFKGLLPSRGGLRRTLSPASTQ</sequence>
<keyword evidence="1" id="KW-0732">Signal</keyword>
<organism evidence="2 3">
    <name type="scientific">Salvia divinorum</name>
    <name type="common">Maria pastora</name>
    <name type="synonym">Diviner's sage</name>
    <dbReference type="NCBI Taxonomy" id="28513"/>
    <lineage>
        <taxon>Eukaryota</taxon>
        <taxon>Viridiplantae</taxon>
        <taxon>Streptophyta</taxon>
        <taxon>Embryophyta</taxon>
        <taxon>Tracheophyta</taxon>
        <taxon>Spermatophyta</taxon>
        <taxon>Magnoliopsida</taxon>
        <taxon>eudicotyledons</taxon>
        <taxon>Gunneridae</taxon>
        <taxon>Pentapetalae</taxon>
        <taxon>asterids</taxon>
        <taxon>lamiids</taxon>
        <taxon>Lamiales</taxon>
        <taxon>Lamiaceae</taxon>
        <taxon>Nepetoideae</taxon>
        <taxon>Mentheae</taxon>
        <taxon>Salviinae</taxon>
        <taxon>Salvia</taxon>
        <taxon>Salvia subgen. Calosphace</taxon>
    </lineage>
</organism>
<comment type="caution">
    <text evidence="2">The sequence shown here is derived from an EMBL/GenBank/DDBJ whole genome shotgun (WGS) entry which is preliminary data.</text>
</comment>
<feature type="signal peptide" evidence="1">
    <location>
        <begin position="1"/>
        <end position="30"/>
    </location>
</feature>
<evidence type="ECO:0000256" key="1">
    <source>
        <dbReference type="SAM" id="SignalP"/>
    </source>
</evidence>
<dbReference type="EMBL" id="JBEAFC010000010">
    <property type="protein sequence ID" value="KAL1539328.1"/>
    <property type="molecule type" value="Genomic_DNA"/>
</dbReference>
<dbReference type="AlphaFoldDB" id="A0ABD1G8I5"/>
<gene>
    <name evidence="2" type="ORF">AAHA92_27958</name>
</gene>